<feature type="transmembrane region" description="Helical" evidence="6">
    <location>
        <begin position="24"/>
        <end position="42"/>
    </location>
</feature>
<protein>
    <recommendedName>
        <fullName evidence="8">Flagellar biosynthetic protein FliR</fullName>
    </recommendedName>
</protein>
<dbReference type="GO" id="GO:0005886">
    <property type="term" value="C:plasma membrane"/>
    <property type="evidence" value="ECO:0007669"/>
    <property type="project" value="UniProtKB-SubCell"/>
</dbReference>
<dbReference type="Pfam" id="PF01311">
    <property type="entry name" value="Bac_export_1"/>
    <property type="match status" value="1"/>
</dbReference>
<evidence type="ECO:0000313" key="7">
    <source>
        <dbReference type="EMBL" id="SVB39489.1"/>
    </source>
</evidence>
<keyword evidence="5 6" id="KW-0472">Membrane</keyword>
<name>A0A382DMQ3_9ZZZZ</name>
<gene>
    <name evidence="7" type="ORF">METZ01_LOCUS192343</name>
</gene>
<keyword evidence="4 6" id="KW-1133">Transmembrane helix</keyword>
<dbReference type="PANTHER" id="PTHR30065:SF1">
    <property type="entry name" value="SURFACE PRESENTATION OF ANTIGENS PROTEIN SPAR"/>
    <property type="match status" value="1"/>
</dbReference>
<dbReference type="PRINTS" id="PR00953">
    <property type="entry name" value="TYPE3IMRPROT"/>
</dbReference>
<dbReference type="GO" id="GO:0006605">
    <property type="term" value="P:protein targeting"/>
    <property type="evidence" value="ECO:0007669"/>
    <property type="project" value="InterPro"/>
</dbReference>
<evidence type="ECO:0008006" key="8">
    <source>
        <dbReference type="Google" id="ProtNLM"/>
    </source>
</evidence>
<evidence type="ECO:0000256" key="3">
    <source>
        <dbReference type="ARBA" id="ARBA00022692"/>
    </source>
</evidence>
<sequence>MFLRFAGLMMIFPLFIMARIPVKVRMAMALMIGVVLAGYIPTGPNWRAVGIAEMASIVFFELCSGVLMGLVCRMVFYALEIAGLRISTDAGLFITMNFSGLEGVPQQAPSIILFLLASIMMVAMDLHYFIIEAVQASYQFLPIGGGQFHGGIINHLGGLIGKVFLMGVMIAAPVMTIGFMVNVIMSLMGRAVSKISVFSESFSIRLICGIGVFGATIAVMAEYIANFIRTIPDSLVITARIFAGN</sequence>
<evidence type="ECO:0000256" key="2">
    <source>
        <dbReference type="ARBA" id="ARBA00022475"/>
    </source>
</evidence>
<comment type="subcellular location">
    <subcellularLocation>
        <location evidence="1">Cell membrane</location>
        <topology evidence="1">Multi-pass membrane protein</topology>
    </subcellularLocation>
</comment>
<reference evidence="7" key="1">
    <citation type="submission" date="2018-05" db="EMBL/GenBank/DDBJ databases">
        <authorList>
            <person name="Lanie J.A."/>
            <person name="Ng W.-L."/>
            <person name="Kazmierczak K.M."/>
            <person name="Andrzejewski T.M."/>
            <person name="Davidsen T.M."/>
            <person name="Wayne K.J."/>
            <person name="Tettelin H."/>
            <person name="Glass J.I."/>
            <person name="Rusch D."/>
            <person name="Podicherti R."/>
            <person name="Tsui H.-C.T."/>
            <person name="Winkler M.E."/>
        </authorList>
    </citation>
    <scope>NUCLEOTIDE SEQUENCE</scope>
</reference>
<feature type="transmembrane region" description="Helical" evidence="6">
    <location>
        <begin position="206"/>
        <end position="225"/>
    </location>
</feature>
<dbReference type="InterPro" id="IPR002010">
    <property type="entry name" value="T3SS_IM_R"/>
</dbReference>
<keyword evidence="3 6" id="KW-0812">Transmembrane</keyword>
<dbReference type="AlphaFoldDB" id="A0A382DMQ3"/>
<dbReference type="PANTHER" id="PTHR30065">
    <property type="entry name" value="FLAGELLAR BIOSYNTHETIC PROTEIN FLIR"/>
    <property type="match status" value="1"/>
</dbReference>
<evidence type="ECO:0000256" key="6">
    <source>
        <dbReference type="SAM" id="Phobius"/>
    </source>
</evidence>
<evidence type="ECO:0000256" key="4">
    <source>
        <dbReference type="ARBA" id="ARBA00022989"/>
    </source>
</evidence>
<feature type="transmembrane region" description="Helical" evidence="6">
    <location>
        <begin position="54"/>
        <end position="76"/>
    </location>
</feature>
<evidence type="ECO:0000256" key="5">
    <source>
        <dbReference type="ARBA" id="ARBA00023136"/>
    </source>
</evidence>
<keyword evidence="2" id="KW-1003">Cell membrane</keyword>
<proteinExistence type="predicted"/>
<evidence type="ECO:0000256" key="1">
    <source>
        <dbReference type="ARBA" id="ARBA00004651"/>
    </source>
</evidence>
<organism evidence="7">
    <name type="scientific">marine metagenome</name>
    <dbReference type="NCBI Taxonomy" id="408172"/>
    <lineage>
        <taxon>unclassified sequences</taxon>
        <taxon>metagenomes</taxon>
        <taxon>ecological metagenomes</taxon>
    </lineage>
</organism>
<feature type="transmembrane region" description="Helical" evidence="6">
    <location>
        <begin position="111"/>
        <end position="131"/>
    </location>
</feature>
<dbReference type="EMBL" id="UINC01040093">
    <property type="protein sequence ID" value="SVB39489.1"/>
    <property type="molecule type" value="Genomic_DNA"/>
</dbReference>
<accession>A0A382DMQ3</accession>
<feature type="transmembrane region" description="Helical" evidence="6">
    <location>
        <begin position="163"/>
        <end position="185"/>
    </location>
</feature>